<dbReference type="InterPro" id="IPR057727">
    <property type="entry name" value="WCX_dom"/>
</dbReference>
<dbReference type="RefSeq" id="WP_262574886.1">
    <property type="nucleotide sequence ID" value="NZ_JAOQKJ010000007.1"/>
</dbReference>
<dbReference type="Proteomes" id="UP001652432">
    <property type="component" value="Unassembled WGS sequence"/>
</dbReference>
<keyword evidence="4" id="KW-1185">Reference proteome</keyword>
<comment type="caution">
    <text evidence="3">The sequence shown here is derived from an EMBL/GenBank/DDBJ whole genome shotgun (WGS) entry which is preliminary data.</text>
</comment>
<gene>
    <name evidence="3" type="ORF">OCV77_09725</name>
</gene>
<proteinExistence type="predicted"/>
<feature type="domain" description="WCX" evidence="2">
    <location>
        <begin position="250"/>
        <end position="324"/>
    </location>
</feature>
<feature type="domain" description="WYL" evidence="1">
    <location>
        <begin position="144"/>
        <end position="218"/>
    </location>
</feature>
<evidence type="ECO:0000313" key="4">
    <source>
        <dbReference type="Proteomes" id="UP001652432"/>
    </source>
</evidence>
<evidence type="ECO:0000259" key="1">
    <source>
        <dbReference type="Pfam" id="PF13280"/>
    </source>
</evidence>
<reference evidence="3 4" key="1">
    <citation type="journal article" date="2021" name="ISME Commun">
        <title>Automated analysis of genomic sequences facilitates high-throughput and comprehensive description of bacteria.</title>
        <authorList>
            <person name="Hitch T.C.A."/>
        </authorList>
    </citation>
    <scope>NUCLEOTIDE SEQUENCE [LARGE SCALE GENOMIC DNA]</scope>
    <source>
        <strain evidence="3 4">Sanger_18</strain>
    </source>
</reference>
<dbReference type="PANTHER" id="PTHR34580">
    <property type="match status" value="1"/>
</dbReference>
<dbReference type="InterPro" id="IPR026881">
    <property type="entry name" value="WYL_dom"/>
</dbReference>
<name>A0ABT2T4Q8_9FIRM</name>
<evidence type="ECO:0000313" key="3">
    <source>
        <dbReference type="EMBL" id="MCU6744774.1"/>
    </source>
</evidence>
<accession>A0ABT2T4Q8</accession>
<dbReference type="InterPro" id="IPR051534">
    <property type="entry name" value="CBASS_pafABC_assoc_protein"/>
</dbReference>
<protein>
    <submittedName>
        <fullName evidence="3">WYL domain-containing protein</fullName>
    </submittedName>
</protein>
<dbReference type="Pfam" id="PF13280">
    <property type="entry name" value="WYL"/>
    <property type="match status" value="1"/>
</dbReference>
<dbReference type="Pfam" id="PF25583">
    <property type="entry name" value="WCX"/>
    <property type="match status" value="1"/>
</dbReference>
<dbReference type="PANTHER" id="PTHR34580:SF1">
    <property type="entry name" value="PROTEIN PAFC"/>
    <property type="match status" value="1"/>
</dbReference>
<evidence type="ECO:0000259" key="2">
    <source>
        <dbReference type="Pfam" id="PF25583"/>
    </source>
</evidence>
<dbReference type="SUPFAM" id="SSF46785">
    <property type="entry name" value="Winged helix' DNA-binding domain"/>
    <property type="match status" value="1"/>
</dbReference>
<organism evidence="3 4">
    <name type="scientific">Suilimivivens aceti</name>
    <dbReference type="NCBI Taxonomy" id="2981774"/>
    <lineage>
        <taxon>Bacteria</taxon>
        <taxon>Bacillati</taxon>
        <taxon>Bacillota</taxon>
        <taxon>Clostridia</taxon>
        <taxon>Lachnospirales</taxon>
        <taxon>Lachnospiraceae</taxon>
        <taxon>Suilimivivens</taxon>
    </lineage>
</organism>
<dbReference type="PROSITE" id="PS52050">
    <property type="entry name" value="WYL"/>
    <property type="match status" value="1"/>
</dbReference>
<dbReference type="InterPro" id="IPR036390">
    <property type="entry name" value="WH_DNA-bd_sf"/>
</dbReference>
<sequence length="345" mass="40399">MAERMNQKLKILYLMKILLEKTDETHSITVQEMITALASYGITAERKSLYSDLESLRTYGLDVIGVQENRNYYYHVGNRQFELAELKLLVDSVQSARFITARKSAELIHKIEGLASQYEASKLNRQVYVTERVKTMNESIYYNVDSIHTAISENAQIRFQYFNWNVDKEMLLRRNGGYYEISPWALTWNDENYYLVGYDSSETKIKHFRVDKMLHIEMLPEKREGREVFQEFDMAVYERKMFGMFDGREENVKLLCDNAMAGIVIDRFGKNVPFLKKDAEHFTMNVKVAVSRQFFSWVMGLGSGIQIIGPVWVVDEMKEEIRRLSKQYLQENQHESGITGSDKKI</sequence>
<dbReference type="EMBL" id="JAOQKJ010000007">
    <property type="protein sequence ID" value="MCU6744774.1"/>
    <property type="molecule type" value="Genomic_DNA"/>
</dbReference>